<reference evidence="3" key="1">
    <citation type="journal article" date="2020" name="BMC Genomics">
        <title>Correction to: Identification and distribution of gene clusters required for synthesis of sphingolipid metabolism inhibitors in diverse species of the filamentous fungus Fusarium.</title>
        <authorList>
            <person name="Kim H.S."/>
            <person name="Lohmar J.M."/>
            <person name="Busman M."/>
            <person name="Brown D.W."/>
            <person name="Naumann T.A."/>
            <person name="Divon H.H."/>
            <person name="Lysoe E."/>
            <person name="Uhlig S."/>
            <person name="Proctor R.H."/>
        </authorList>
    </citation>
    <scope>NUCLEOTIDE SEQUENCE</scope>
    <source>
        <strain evidence="3">NRRL 45417</strain>
    </source>
</reference>
<keyword evidence="2" id="KW-0560">Oxidoreductase</keyword>
<dbReference type="PRINTS" id="PR00081">
    <property type="entry name" value="GDHRDH"/>
</dbReference>
<evidence type="ECO:0000256" key="1">
    <source>
        <dbReference type="ARBA" id="ARBA00006484"/>
    </source>
</evidence>
<evidence type="ECO:0000256" key="2">
    <source>
        <dbReference type="ARBA" id="ARBA00023002"/>
    </source>
</evidence>
<dbReference type="EMBL" id="JABFAI010000163">
    <property type="protein sequence ID" value="KAF4951994.1"/>
    <property type="molecule type" value="Genomic_DNA"/>
</dbReference>
<gene>
    <name evidence="3" type="ORF">FGADI_7110</name>
</gene>
<comment type="similarity">
    <text evidence="1">Belongs to the short-chain dehydrogenases/reductases (SDR) family.</text>
</comment>
<sequence>MVPDPMNPYKDAYATPNGIGDGRPTALQVLIDNDSVGMYAGKVALITGGTSGIGFETVRALRVTDADVYFTARSAEKAEKVSREILANSRGKGKLEVVIMDMDSLESVRNAAKSFLSRSSKLNILINNAGIMNTPYSKTVDGFERQFGVNHLAHYLLTMLLLPVLETSSTPELKSRVVCVSSSSHRHSKVNFDDLSPSEENYNPVTAYGQSKCANIWMANYIDRVYGPRGVHCWSCGPGGIWTGLLAFTDPKIVADYKKDVDIQRNMQSAEQGCATQVWAATAKVLEGNGGKYLHDCTIAPQEDGDLLSIMSNKAAPWVEGDTAAEEKLWEISAKLTGVPAYLSAPY</sequence>
<accession>A0A8H4WW33</accession>
<dbReference type="InterPro" id="IPR002347">
    <property type="entry name" value="SDR_fam"/>
</dbReference>
<dbReference type="OrthoDB" id="191139at2759"/>
<protein>
    <recommendedName>
        <fullName evidence="5">Short-chain dehydrogenase</fullName>
    </recommendedName>
</protein>
<reference evidence="3" key="2">
    <citation type="submission" date="2020-05" db="EMBL/GenBank/DDBJ databases">
        <authorList>
            <person name="Kim H.-S."/>
            <person name="Proctor R.H."/>
            <person name="Brown D.W."/>
        </authorList>
    </citation>
    <scope>NUCLEOTIDE SEQUENCE</scope>
    <source>
        <strain evidence="3">NRRL 45417</strain>
    </source>
</reference>
<dbReference type="Gene3D" id="3.40.50.720">
    <property type="entry name" value="NAD(P)-binding Rossmann-like Domain"/>
    <property type="match status" value="1"/>
</dbReference>
<comment type="caution">
    <text evidence="3">The sequence shown here is derived from an EMBL/GenBank/DDBJ whole genome shotgun (WGS) entry which is preliminary data.</text>
</comment>
<dbReference type="PANTHER" id="PTHR24320:SF272">
    <property type="entry name" value="NAD(P)-BINDING ROSSMANN-FOLD SUPERFAMILY PROTEIN"/>
    <property type="match status" value="1"/>
</dbReference>
<evidence type="ECO:0000313" key="3">
    <source>
        <dbReference type="EMBL" id="KAF4951994.1"/>
    </source>
</evidence>
<evidence type="ECO:0000313" key="4">
    <source>
        <dbReference type="Proteomes" id="UP000604273"/>
    </source>
</evidence>
<dbReference type="InterPro" id="IPR036291">
    <property type="entry name" value="NAD(P)-bd_dom_sf"/>
</dbReference>
<name>A0A8H4WW33_9HYPO</name>
<dbReference type="SUPFAM" id="SSF51735">
    <property type="entry name" value="NAD(P)-binding Rossmann-fold domains"/>
    <property type="match status" value="1"/>
</dbReference>
<evidence type="ECO:0008006" key="5">
    <source>
        <dbReference type="Google" id="ProtNLM"/>
    </source>
</evidence>
<organism evidence="3 4">
    <name type="scientific">Fusarium gaditjirri</name>
    <dbReference type="NCBI Taxonomy" id="282569"/>
    <lineage>
        <taxon>Eukaryota</taxon>
        <taxon>Fungi</taxon>
        <taxon>Dikarya</taxon>
        <taxon>Ascomycota</taxon>
        <taxon>Pezizomycotina</taxon>
        <taxon>Sordariomycetes</taxon>
        <taxon>Hypocreomycetidae</taxon>
        <taxon>Hypocreales</taxon>
        <taxon>Nectriaceae</taxon>
        <taxon>Fusarium</taxon>
        <taxon>Fusarium nisikadoi species complex</taxon>
    </lineage>
</organism>
<dbReference type="GO" id="GO:0016491">
    <property type="term" value="F:oxidoreductase activity"/>
    <property type="evidence" value="ECO:0007669"/>
    <property type="project" value="UniProtKB-KW"/>
</dbReference>
<dbReference type="Pfam" id="PF00106">
    <property type="entry name" value="adh_short"/>
    <property type="match status" value="1"/>
</dbReference>
<dbReference type="AlphaFoldDB" id="A0A8H4WW33"/>
<dbReference type="Proteomes" id="UP000604273">
    <property type="component" value="Unassembled WGS sequence"/>
</dbReference>
<dbReference type="PANTHER" id="PTHR24320">
    <property type="entry name" value="RETINOL DEHYDROGENASE"/>
    <property type="match status" value="1"/>
</dbReference>
<proteinExistence type="inferred from homology"/>
<keyword evidence="4" id="KW-1185">Reference proteome</keyword>